<gene>
    <name evidence="1" type="ORF">A2W52_02135</name>
</gene>
<accession>A0A1G2MFC4</accession>
<protein>
    <submittedName>
        <fullName evidence="1">Uncharacterized protein</fullName>
    </submittedName>
</protein>
<dbReference type="Proteomes" id="UP000176493">
    <property type="component" value="Unassembled WGS sequence"/>
</dbReference>
<organism evidence="1 2">
    <name type="scientific">Candidatus Taylorbacteria bacterium RIFCSPHIGHO2_02_49_25</name>
    <dbReference type="NCBI Taxonomy" id="1802305"/>
    <lineage>
        <taxon>Bacteria</taxon>
        <taxon>Candidatus Tayloriibacteriota</taxon>
    </lineage>
</organism>
<dbReference type="EMBL" id="MHRJ01000040">
    <property type="protein sequence ID" value="OHA21741.1"/>
    <property type="molecule type" value="Genomic_DNA"/>
</dbReference>
<comment type="caution">
    <text evidence="1">The sequence shown here is derived from an EMBL/GenBank/DDBJ whole genome shotgun (WGS) entry which is preliminary data.</text>
</comment>
<proteinExistence type="predicted"/>
<dbReference type="AlphaFoldDB" id="A0A1G2MFC4"/>
<evidence type="ECO:0000313" key="2">
    <source>
        <dbReference type="Proteomes" id="UP000176493"/>
    </source>
</evidence>
<reference evidence="1 2" key="1">
    <citation type="journal article" date="2016" name="Nat. Commun.">
        <title>Thousands of microbial genomes shed light on interconnected biogeochemical processes in an aquifer system.</title>
        <authorList>
            <person name="Anantharaman K."/>
            <person name="Brown C.T."/>
            <person name="Hug L.A."/>
            <person name="Sharon I."/>
            <person name="Castelle C.J."/>
            <person name="Probst A.J."/>
            <person name="Thomas B.C."/>
            <person name="Singh A."/>
            <person name="Wilkins M.J."/>
            <person name="Karaoz U."/>
            <person name="Brodie E.L."/>
            <person name="Williams K.H."/>
            <person name="Hubbard S.S."/>
            <person name="Banfield J.F."/>
        </authorList>
    </citation>
    <scope>NUCLEOTIDE SEQUENCE [LARGE SCALE GENOMIC DNA]</scope>
</reference>
<name>A0A1G2MFC4_9BACT</name>
<sequence>MDATVSFGHHARIFKEYCQVIQGCAFRVAFKHLAHKRSIFLVDANRFGARVVEVADRGETGVDALPRFLS</sequence>
<evidence type="ECO:0000313" key="1">
    <source>
        <dbReference type="EMBL" id="OHA21741.1"/>
    </source>
</evidence>